<dbReference type="RefSeq" id="WP_114678944.1">
    <property type="nucleotide sequence ID" value="NZ_CP031188.1"/>
</dbReference>
<evidence type="ECO:0000256" key="3">
    <source>
        <dbReference type="ARBA" id="ARBA00023082"/>
    </source>
</evidence>
<dbReference type="PANTHER" id="PTHR43133">
    <property type="entry name" value="RNA POLYMERASE ECF-TYPE SIGMA FACTO"/>
    <property type="match status" value="1"/>
</dbReference>
<evidence type="ECO:0000259" key="5">
    <source>
        <dbReference type="Pfam" id="PF04542"/>
    </source>
</evidence>
<comment type="similarity">
    <text evidence="1">Belongs to the sigma-70 factor family. ECF subfamily.</text>
</comment>
<evidence type="ECO:0000256" key="4">
    <source>
        <dbReference type="ARBA" id="ARBA00023163"/>
    </source>
</evidence>
<dbReference type="InterPro" id="IPR013325">
    <property type="entry name" value="RNA_pol_sigma_r2"/>
</dbReference>
<reference evidence="7 8" key="1">
    <citation type="submission" date="2018-07" db="EMBL/GenBank/DDBJ databases">
        <title>Complete genome sequence of Flavobacterium arcticum type strain SM1502T.</title>
        <authorList>
            <person name="Li Y."/>
            <person name="Li D.-D."/>
        </authorList>
    </citation>
    <scope>NUCLEOTIDE SEQUENCE [LARGE SCALE GENOMIC DNA]</scope>
    <source>
        <strain evidence="7 8">SM1502</strain>
    </source>
</reference>
<dbReference type="Pfam" id="PF04542">
    <property type="entry name" value="Sigma70_r2"/>
    <property type="match status" value="1"/>
</dbReference>
<organism evidence="7 8">
    <name type="scientific">Flavobacterium arcticum</name>
    <dbReference type="NCBI Taxonomy" id="1784713"/>
    <lineage>
        <taxon>Bacteria</taxon>
        <taxon>Pseudomonadati</taxon>
        <taxon>Bacteroidota</taxon>
        <taxon>Flavobacteriia</taxon>
        <taxon>Flavobacteriales</taxon>
        <taxon>Flavobacteriaceae</taxon>
        <taxon>Flavobacterium</taxon>
    </lineage>
</organism>
<evidence type="ECO:0000313" key="7">
    <source>
        <dbReference type="EMBL" id="AXG75187.1"/>
    </source>
</evidence>
<dbReference type="NCBIfam" id="TIGR02937">
    <property type="entry name" value="sigma70-ECF"/>
    <property type="match status" value="1"/>
</dbReference>
<dbReference type="AlphaFoldDB" id="A0A345HF27"/>
<dbReference type="SUPFAM" id="SSF88659">
    <property type="entry name" value="Sigma3 and sigma4 domains of RNA polymerase sigma factors"/>
    <property type="match status" value="1"/>
</dbReference>
<proteinExistence type="inferred from homology"/>
<keyword evidence="2" id="KW-0805">Transcription regulation</keyword>
<dbReference type="EMBL" id="CP031188">
    <property type="protein sequence ID" value="AXG75187.1"/>
    <property type="molecule type" value="Genomic_DNA"/>
</dbReference>
<evidence type="ECO:0000256" key="2">
    <source>
        <dbReference type="ARBA" id="ARBA00023015"/>
    </source>
</evidence>
<dbReference type="Proteomes" id="UP000253951">
    <property type="component" value="Chromosome"/>
</dbReference>
<dbReference type="InterPro" id="IPR039425">
    <property type="entry name" value="RNA_pol_sigma-70-like"/>
</dbReference>
<feature type="domain" description="RNA polymerase sigma factor 70 region 4 type 2" evidence="6">
    <location>
        <begin position="101"/>
        <end position="153"/>
    </location>
</feature>
<dbReference type="Gene3D" id="1.10.1740.10">
    <property type="match status" value="1"/>
</dbReference>
<dbReference type="SUPFAM" id="SSF88946">
    <property type="entry name" value="Sigma2 domain of RNA polymerase sigma factors"/>
    <property type="match status" value="1"/>
</dbReference>
<dbReference type="KEGG" id="fat:DVK85_00335"/>
<keyword evidence="8" id="KW-1185">Reference proteome</keyword>
<dbReference type="OrthoDB" id="1056775at2"/>
<dbReference type="Pfam" id="PF08281">
    <property type="entry name" value="Sigma70_r4_2"/>
    <property type="match status" value="1"/>
</dbReference>
<protein>
    <submittedName>
        <fullName evidence="7">Sigma-70 family RNA polymerase sigma factor</fullName>
    </submittedName>
</protein>
<dbReference type="PANTHER" id="PTHR43133:SF46">
    <property type="entry name" value="RNA POLYMERASE SIGMA-70 FACTOR ECF SUBFAMILY"/>
    <property type="match status" value="1"/>
</dbReference>
<evidence type="ECO:0000256" key="1">
    <source>
        <dbReference type="ARBA" id="ARBA00010641"/>
    </source>
</evidence>
<dbReference type="InterPro" id="IPR014284">
    <property type="entry name" value="RNA_pol_sigma-70_dom"/>
</dbReference>
<gene>
    <name evidence="7" type="ORF">DVK85_00335</name>
</gene>
<name>A0A345HF27_9FLAO</name>
<sequence length="170" mass="19573">MHRDAQRQVYELMAPKLYHTCKRYLKREELIEEAMADAFYTIFTKLDQLKESKAFEAWARKIAVNQCLLSLKRNVNFNIYIEDMAVGAEPSESQSVGLEEEDLLKLLTHLPEGCKTVFNLFAIEGYSHKEIATMLNISEGTSKSQLNVSRTKLKELVNTIYYQNVNSNGK</sequence>
<evidence type="ECO:0000259" key="6">
    <source>
        <dbReference type="Pfam" id="PF08281"/>
    </source>
</evidence>
<dbReference type="InterPro" id="IPR036388">
    <property type="entry name" value="WH-like_DNA-bd_sf"/>
</dbReference>
<dbReference type="GO" id="GO:0006352">
    <property type="term" value="P:DNA-templated transcription initiation"/>
    <property type="evidence" value="ECO:0007669"/>
    <property type="project" value="InterPro"/>
</dbReference>
<dbReference type="InterPro" id="IPR007627">
    <property type="entry name" value="RNA_pol_sigma70_r2"/>
</dbReference>
<dbReference type="GO" id="GO:0003677">
    <property type="term" value="F:DNA binding"/>
    <property type="evidence" value="ECO:0007669"/>
    <property type="project" value="InterPro"/>
</dbReference>
<keyword evidence="4" id="KW-0804">Transcription</keyword>
<feature type="domain" description="RNA polymerase sigma-70 region 2" evidence="5">
    <location>
        <begin position="10"/>
        <end position="74"/>
    </location>
</feature>
<evidence type="ECO:0000313" key="8">
    <source>
        <dbReference type="Proteomes" id="UP000253951"/>
    </source>
</evidence>
<dbReference type="Gene3D" id="1.10.10.10">
    <property type="entry name" value="Winged helix-like DNA-binding domain superfamily/Winged helix DNA-binding domain"/>
    <property type="match status" value="1"/>
</dbReference>
<dbReference type="InterPro" id="IPR013324">
    <property type="entry name" value="RNA_pol_sigma_r3/r4-like"/>
</dbReference>
<accession>A0A345HF27</accession>
<keyword evidence="3" id="KW-0731">Sigma factor</keyword>
<dbReference type="InterPro" id="IPR013249">
    <property type="entry name" value="RNA_pol_sigma70_r4_t2"/>
</dbReference>
<dbReference type="GO" id="GO:0016987">
    <property type="term" value="F:sigma factor activity"/>
    <property type="evidence" value="ECO:0007669"/>
    <property type="project" value="UniProtKB-KW"/>
</dbReference>